<dbReference type="Proteomes" id="UP000826661">
    <property type="component" value="Chromosome III"/>
</dbReference>
<name>A0A8G0LH18_9HYPO</name>
<reference evidence="1 2" key="1">
    <citation type="journal article" date="2021" name="BMC Genomics">
        <title>Telomere-to-telomere genome assembly of asparaginase-producing Trichoderma simmonsii.</title>
        <authorList>
            <person name="Chung D."/>
            <person name="Kwon Y.M."/>
            <person name="Yang Y."/>
        </authorList>
    </citation>
    <scope>NUCLEOTIDE SEQUENCE [LARGE SCALE GENOMIC DNA]</scope>
    <source>
        <strain evidence="1 2">GH-Sj1</strain>
    </source>
</reference>
<gene>
    <name evidence="1" type="ORF">H0G86_006887</name>
</gene>
<dbReference type="EMBL" id="CP075866">
    <property type="protein sequence ID" value="QYS99769.1"/>
    <property type="molecule type" value="Genomic_DNA"/>
</dbReference>
<keyword evidence="2" id="KW-1185">Reference proteome</keyword>
<proteinExistence type="predicted"/>
<evidence type="ECO:0000313" key="1">
    <source>
        <dbReference type="EMBL" id="QYS99769.1"/>
    </source>
</evidence>
<dbReference type="AlphaFoldDB" id="A0A8G0LH18"/>
<protein>
    <submittedName>
        <fullName evidence="1">Uncharacterized protein</fullName>
    </submittedName>
</protein>
<accession>A0A8G0LH18</accession>
<organism evidence="1 2">
    <name type="scientific">Trichoderma simmonsii</name>
    <dbReference type="NCBI Taxonomy" id="1491479"/>
    <lineage>
        <taxon>Eukaryota</taxon>
        <taxon>Fungi</taxon>
        <taxon>Dikarya</taxon>
        <taxon>Ascomycota</taxon>
        <taxon>Pezizomycotina</taxon>
        <taxon>Sordariomycetes</taxon>
        <taxon>Hypocreomycetidae</taxon>
        <taxon>Hypocreales</taxon>
        <taxon>Hypocreaceae</taxon>
        <taxon>Trichoderma</taxon>
    </lineage>
</organism>
<sequence length="600" mass="67332">MIILLHFKGQPGILTQVGQLHGLQAIFLNTTMPEPIAPDLDEVEFYYYGIVQCPRLVARSSTHVWVHRQNPNNTRSRFYPELPYSLYPKTLHTVGRHPLLHQLWNDAGSSLRIQILQAINGIDWTSVDFLRVGHNGEYQITLMVAVRPGTLTWNYGHTVALRCKSILDEHGIHDVPCEILEAVLHFRVEGKPKNYPTVDSEVETGSDPTTLQLFSGPVSTKDEYKSHRIKDLTDRLGTQIATSQFNNVPISSTKGLYLSIRPACPGDDPQVVALTCRHLMIDSETKGAQKYQKSLPFKEVIQMDRHTYMSHLYHFEKESESYSTSGHESSEGDQTHAAASTADLGDNAMVLAHAMRPFMDASSRVFGRLLYSPEFSVAFTIGSDFSEFTWLRDWALIELLPKSHQAALSSIQNIVYLGTENSIRDCMSRNGEQYQRRLMDLRTSLITNGELKLQRVAVPMEEIFTSPETENVHKSGLLVGKYGASGQLSFGLGNTLKSVVRHIVTSERGRETKLISEEWAIISTTMNHSRHWAENHRQDSFAWVGDFGSCVWDTQGRPAGIITAGSSGSQHAIDGHITYAQPLERLLKDITLDGFDVELV</sequence>
<evidence type="ECO:0000313" key="2">
    <source>
        <dbReference type="Proteomes" id="UP000826661"/>
    </source>
</evidence>